<feature type="transmembrane region" description="Helical" evidence="2">
    <location>
        <begin position="7"/>
        <end position="25"/>
    </location>
</feature>
<dbReference type="EMBL" id="NJHN03000123">
    <property type="protein sequence ID" value="KAH9413186.1"/>
    <property type="molecule type" value="Genomic_DNA"/>
</dbReference>
<evidence type="ECO:0000313" key="4">
    <source>
        <dbReference type="Proteomes" id="UP000887458"/>
    </source>
</evidence>
<evidence type="ECO:0000256" key="1">
    <source>
        <dbReference type="SAM" id="MobiDB-lite"/>
    </source>
</evidence>
<keyword evidence="2" id="KW-0472">Membrane</keyword>
<name>A0ABQ8ISM1_DERPT</name>
<evidence type="ECO:0000256" key="2">
    <source>
        <dbReference type="SAM" id="Phobius"/>
    </source>
</evidence>
<keyword evidence="4" id="KW-1185">Reference proteome</keyword>
<feature type="region of interest" description="Disordered" evidence="1">
    <location>
        <begin position="454"/>
        <end position="478"/>
    </location>
</feature>
<protein>
    <submittedName>
        <fullName evidence="3">Uncharacterized protein</fullName>
    </submittedName>
</protein>
<reference evidence="3 4" key="1">
    <citation type="journal article" date="2018" name="J. Allergy Clin. Immunol.">
        <title>High-quality assembly of Dermatophagoides pteronyssinus genome and transcriptome reveals a wide range of novel allergens.</title>
        <authorList>
            <person name="Liu X.Y."/>
            <person name="Yang K.Y."/>
            <person name="Wang M.Q."/>
            <person name="Kwok J.S."/>
            <person name="Zeng X."/>
            <person name="Yang Z."/>
            <person name="Xiao X.J."/>
            <person name="Lau C.P."/>
            <person name="Li Y."/>
            <person name="Huang Z.M."/>
            <person name="Ba J.G."/>
            <person name="Yim A.K."/>
            <person name="Ouyang C.Y."/>
            <person name="Ngai S.M."/>
            <person name="Chan T.F."/>
            <person name="Leung E.L."/>
            <person name="Liu L."/>
            <person name="Liu Z.G."/>
            <person name="Tsui S.K."/>
        </authorList>
    </citation>
    <scope>NUCLEOTIDE SEQUENCE [LARGE SCALE GENOMIC DNA]</scope>
    <source>
        <strain evidence="3">Derp</strain>
    </source>
</reference>
<feature type="compositionally biased region" description="Low complexity" evidence="1">
    <location>
        <begin position="131"/>
        <end position="143"/>
    </location>
</feature>
<gene>
    <name evidence="3" type="ORF">DERP_006872</name>
</gene>
<reference evidence="3 4" key="2">
    <citation type="journal article" date="2022" name="Mol. Biol. Evol.">
        <title>Comparative Genomics Reveals Insights into the Divergent Evolution of Astigmatic Mites and Household Pest Adaptations.</title>
        <authorList>
            <person name="Xiong Q."/>
            <person name="Wan A.T."/>
            <person name="Liu X."/>
            <person name="Fung C.S."/>
            <person name="Xiao X."/>
            <person name="Malainual N."/>
            <person name="Hou J."/>
            <person name="Wang L."/>
            <person name="Wang M."/>
            <person name="Yang K.Y."/>
            <person name="Cui Y."/>
            <person name="Leung E.L."/>
            <person name="Nong W."/>
            <person name="Shin S.K."/>
            <person name="Au S.W."/>
            <person name="Jeong K.Y."/>
            <person name="Chew F.T."/>
            <person name="Hui J.H."/>
            <person name="Leung T.F."/>
            <person name="Tungtrongchitr A."/>
            <person name="Zhong N."/>
            <person name="Liu Z."/>
            <person name="Tsui S.K."/>
        </authorList>
    </citation>
    <scope>NUCLEOTIDE SEQUENCE [LARGE SCALE GENOMIC DNA]</scope>
    <source>
        <strain evidence="3">Derp</strain>
    </source>
</reference>
<dbReference type="Proteomes" id="UP000887458">
    <property type="component" value="Unassembled WGS sequence"/>
</dbReference>
<sequence>MISNNNLKHYLIIMMMFITNCYLVFARSETFGHAAMTTVLARPLGGYGLTPLIFEPSLTSFMQGSSSNSVPTKVRKSPVYELIMPTFDEELPTTGASEQLSSAKALKKMSYNTLMPSQHQHKQQINKLIPSSSTSSSSSLTPTSGSHYFQSVIDLLKIKDTASSPSSYNSVMAPMGGNNGGGYKGGNNGFGNHQSNGGNGGGFYNPMSQHSSLGNNGGYSGNNGARGPTGPVTAAIQSMRSVEVNEVQDSYENSEPQVIDIPPSAMPIVINFRTSASQIQIHQSHEPGEPREVQETQSEDEPHFLKHSVTKPVIQEVHEIIMPFRRVIQEIRPVEEEVKTIIARQAQGKGGVAGGVTGGLGLGGGLNMMSGIGGHSGGGGAAAAGGGSAYAGAAGGNNGAGNGDLGNNIRIISGGSGGGYGGSDKNNNGSKGGKKSTTFNGNALQYAIDKLTSSIDTNNGDIGGGGGVGSSAGNKYKS</sequence>
<proteinExistence type="predicted"/>
<organism evidence="3 4">
    <name type="scientific">Dermatophagoides pteronyssinus</name>
    <name type="common">European house dust mite</name>
    <dbReference type="NCBI Taxonomy" id="6956"/>
    <lineage>
        <taxon>Eukaryota</taxon>
        <taxon>Metazoa</taxon>
        <taxon>Ecdysozoa</taxon>
        <taxon>Arthropoda</taxon>
        <taxon>Chelicerata</taxon>
        <taxon>Arachnida</taxon>
        <taxon>Acari</taxon>
        <taxon>Acariformes</taxon>
        <taxon>Sarcoptiformes</taxon>
        <taxon>Astigmata</taxon>
        <taxon>Psoroptidia</taxon>
        <taxon>Analgoidea</taxon>
        <taxon>Pyroglyphidae</taxon>
        <taxon>Dermatophagoidinae</taxon>
        <taxon>Dermatophagoides</taxon>
    </lineage>
</organism>
<comment type="caution">
    <text evidence="3">The sequence shown here is derived from an EMBL/GenBank/DDBJ whole genome shotgun (WGS) entry which is preliminary data.</text>
</comment>
<keyword evidence="2" id="KW-0812">Transmembrane</keyword>
<evidence type="ECO:0000313" key="3">
    <source>
        <dbReference type="EMBL" id="KAH9413186.1"/>
    </source>
</evidence>
<accession>A0ABQ8ISM1</accession>
<keyword evidence="2" id="KW-1133">Transmembrane helix</keyword>
<feature type="region of interest" description="Disordered" evidence="1">
    <location>
        <begin position="192"/>
        <end position="228"/>
    </location>
</feature>
<feature type="compositionally biased region" description="Gly residues" evidence="1">
    <location>
        <begin position="461"/>
        <end position="470"/>
    </location>
</feature>
<feature type="region of interest" description="Disordered" evidence="1">
    <location>
        <begin position="119"/>
        <end position="143"/>
    </location>
</feature>